<evidence type="ECO:0000313" key="2">
    <source>
        <dbReference type="EMBL" id="CAF5178012.1"/>
    </source>
</evidence>
<protein>
    <submittedName>
        <fullName evidence="2">Uncharacterized protein</fullName>
    </submittedName>
</protein>
<feature type="non-terminal residue" evidence="2">
    <location>
        <position position="1"/>
    </location>
</feature>
<proteinExistence type="predicted"/>
<comment type="caution">
    <text evidence="2">The sequence shown here is derived from an EMBL/GenBank/DDBJ whole genome shotgun (WGS) entry which is preliminary data.</text>
</comment>
<accession>A0A8S3HDK5</accession>
<evidence type="ECO:0000256" key="1">
    <source>
        <dbReference type="SAM" id="MobiDB-lite"/>
    </source>
</evidence>
<feature type="compositionally biased region" description="Basic and acidic residues" evidence="1">
    <location>
        <begin position="1"/>
        <end position="22"/>
    </location>
</feature>
<sequence>MRELEDYIIRNDDPDSNDHHATNNDVHLVYRSSVR</sequence>
<evidence type="ECO:0000313" key="3">
    <source>
        <dbReference type="Proteomes" id="UP000681967"/>
    </source>
</evidence>
<dbReference type="Proteomes" id="UP000681967">
    <property type="component" value="Unassembled WGS sequence"/>
</dbReference>
<organism evidence="2 3">
    <name type="scientific">Rotaria magnacalcarata</name>
    <dbReference type="NCBI Taxonomy" id="392030"/>
    <lineage>
        <taxon>Eukaryota</taxon>
        <taxon>Metazoa</taxon>
        <taxon>Spiralia</taxon>
        <taxon>Gnathifera</taxon>
        <taxon>Rotifera</taxon>
        <taxon>Eurotatoria</taxon>
        <taxon>Bdelloidea</taxon>
        <taxon>Philodinida</taxon>
        <taxon>Philodinidae</taxon>
        <taxon>Rotaria</taxon>
    </lineage>
</organism>
<reference evidence="2" key="1">
    <citation type="submission" date="2021-02" db="EMBL/GenBank/DDBJ databases">
        <authorList>
            <person name="Nowell W R."/>
        </authorList>
    </citation>
    <scope>NUCLEOTIDE SEQUENCE</scope>
</reference>
<dbReference type="AlphaFoldDB" id="A0A8S3HDK5"/>
<name>A0A8S3HDK5_9BILA</name>
<dbReference type="EMBL" id="CAJOBH010288290">
    <property type="protein sequence ID" value="CAF5178012.1"/>
    <property type="molecule type" value="Genomic_DNA"/>
</dbReference>
<feature type="region of interest" description="Disordered" evidence="1">
    <location>
        <begin position="1"/>
        <end position="35"/>
    </location>
</feature>
<gene>
    <name evidence="2" type="ORF">BYL167_LOCUS78513</name>
</gene>